<evidence type="ECO:0000313" key="1">
    <source>
        <dbReference type="EMBL" id="XBW75428.1"/>
    </source>
</evidence>
<protein>
    <submittedName>
        <fullName evidence="1">Uncharacterized protein</fullName>
    </submittedName>
</protein>
<reference evidence="1" key="1">
    <citation type="submission" date="2024-06" db="EMBL/GenBank/DDBJ databases">
        <authorList>
            <person name="Lu L."/>
            <person name="Wei N."/>
            <person name="Zhang R."/>
        </authorList>
    </citation>
    <scope>NUCLEOTIDE SEQUENCE</scope>
</reference>
<dbReference type="EMBL" id="PP882867">
    <property type="protein sequence ID" value="XBW75428.1"/>
    <property type="molecule type" value="Genomic_DNA"/>
</dbReference>
<sequence length="61" mass="6910">MADETHDTEHARRVKEAVSRLNDVAADAIRAGLSIEYDVHRIEQLGMPTGECIQVHVRREL</sequence>
<gene>
    <name evidence="1" type="ORF">vBDshSR26L_113</name>
</gene>
<organism evidence="1">
    <name type="scientific">Dinoroseobacter phage vB_DshS_R26L</name>
    <dbReference type="NCBI Taxonomy" id="3161158"/>
    <lineage>
        <taxon>Viruses</taxon>
        <taxon>Duplodnaviria</taxon>
        <taxon>Heunggongvirae</taxon>
        <taxon>Uroviricota</taxon>
        <taxon>Caudoviricetes</taxon>
        <taxon>Nanhaivirus</taxon>
    </lineage>
</organism>
<accession>A0AAU7VGK2</accession>
<proteinExistence type="predicted"/>
<name>A0AAU7VGK2_9CAUD</name>